<feature type="transmembrane region" description="Helical" evidence="1">
    <location>
        <begin position="171"/>
        <end position="193"/>
    </location>
</feature>
<proteinExistence type="predicted"/>
<dbReference type="GO" id="GO:0004175">
    <property type="term" value="F:endopeptidase activity"/>
    <property type="evidence" value="ECO:0007669"/>
    <property type="project" value="UniProtKB-ARBA"/>
</dbReference>
<dbReference type="RefSeq" id="WP_072861602.1">
    <property type="nucleotide sequence ID" value="NZ_FQUX01000002.1"/>
</dbReference>
<keyword evidence="1" id="KW-0472">Membrane</keyword>
<keyword evidence="4" id="KW-1185">Reference proteome</keyword>
<evidence type="ECO:0000313" key="4">
    <source>
        <dbReference type="Proteomes" id="UP000184406"/>
    </source>
</evidence>
<dbReference type="PANTHER" id="PTHR43592:SF15">
    <property type="entry name" value="CAAX AMINO TERMINAL PROTEASE FAMILY PROTEIN"/>
    <property type="match status" value="1"/>
</dbReference>
<feature type="domain" description="CAAX prenyl protease 2/Lysostaphin resistance protein A-like" evidence="2">
    <location>
        <begin position="112"/>
        <end position="211"/>
    </location>
</feature>
<keyword evidence="1" id="KW-1133">Transmembrane helix</keyword>
<dbReference type="InterPro" id="IPR003675">
    <property type="entry name" value="Rce1/LyrA-like_dom"/>
</dbReference>
<dbReference type="AlphaFoldDB" id="A0A1M4XZA7"/>
<dbReference type="EMBL" id="FQUX01000002">
    <property type="protein sequence ID" value="SHE98831.1"/>
    <property type="molecule type" value="Genomic_DNA"/>
</dbReference>
<dbReference type="Pfam" id="PF02517">
    <property type="entry name" value="Rce1-like"/>
    <property type="match status" value="1"/>
</dbReference>
<feature type="transmembrane region" description="Helical" evidence="1">
    <location>
        <begin position="39"/>
        <end position="61"/>
    </location>
</feature>
<gene>
    <name evidence="3" type="ORF">SAMN03080594_102257</name>
</gene>
<feature type="transmembrane region" description="Helical" evidence="1">
    <location>
        <begin position="81"/>
        <end position="101"/>
    </location>
</feature>
<feature type="transmembrane region" description="Helical" evidence="1">
    <location>
        <begin position="148"/>
        <end position="165"/>
    </location>
</feature>
<organism evidence="3 4">
    <name type="scientific">Arenibacter palladensis</name>
    <dbReference type="NCBI Taxonomy" id="237373"/>
    <lineage>
        <taxon>Bacteria</taxon>
        <taxon>Pseudomonadati</taxon>
        <taxon>Bacteroidota</taxon>
        <taxon>Flavobacteriia</taxon>
        <taxon>Flavobacteriales</taxon>
        <taxon>Flavobacteriaceae</taxon>
        <taxon>Arenibacter</taxon>
    </lineage>
</organism>
<dbReference type="Proteomes" id="UP000184406">
    <property type="component" value="Unassembled WGS sequence"/>
</dbReference>
<keyword evidence="1" id="KW-0812">Transmembrane</keyword>
<dbReference type="GO" id="GO:0080120">
    <property type="term" value="P:CAAX-box protein maturation"/>
    <property type="evidence" value="ECO:0007669"/>
    <property type="project" value="UniProtKB-ARBA"/>
</dbReference>
<dbReference type="OrthoDB" id="1434800at2"/>
<feature type="transmembrane region" description="Helical" evidence="1">
    <location>
        <begin position="234"/>
        <end position="252"/>
    </location>
</feature>
<evidence type="ECO:0000256" key="1">
    <source>
        <dbReference type="SAM" id="Phobius"/>
    </source>
</evidence>
<reference evidence="4" key="1">
    <citation type="submission" date="2016-11" db="EMBL/GenBank/DDBJ databases">
        <authorList>
            <person name="Varghese N."/>
            <person name="Submissions S."/>
        </authorList>
    </citation>
    <scope>NUCLEOTIDE SEQUENCE [LARGE SCALE GENOMIC DNA]</scope>
    <source>
        <strain evidence="4">DSM 17539</strain>
    </source>
</reference>
<sequence length="261" mass="29576">MSKTKFWNQLIQFTIVILGVLFLREYLKEQLIENKVMDYGTLMILDVCANLVLIVFSVYLIKKNELVKLAGLEKGRIEKGILLIFPLVYLVLLNLVFLDDIITSDNLFTNCSILAIYAISIGFAEEFSIRGFLQALLIKHFGGAPKKVNIAVFVSALFFGLVHLVKFDKGIYGELSQVAFATFIGFMFGMLLLITKRLYPIIAIHTIIDFVAKMDTLGTPNEEKFTELMSLTNALLIAILVLPCFFYGIFLMKRYKVSARI</sequence>
<name>A0A1M4XZA7_9FLAO</name>
<dbReference type="PANTHER" id="PTHR43592">
    <property type="entry name" value="CAAX AMINO TERMINAL PROTEASE"/>
    <property type="match status" value="1"/>
</dbReference>
<feature type="transmembrane region" description="Helical" evidence="1">
    <location>
        <begin position="7"/>
        <end position="27"/>
    </location>
</feature>
<protein>
    <recommendedName>
        <fullName evidence="2">CAAX prenyl protease 2/Lysostaphin resistance protein A-like domain-containing protein</fullName>
    </recommendedName>
</protein>
<feature type="transmembrane region" description="Helical" evidence="1">
    <location>
        <begin position="107"/>
        <end position="127"/>
    </location>
</feature>
<evidence type="ECO:0000259" key="2">
    <source>
        <dbReference type="Pfam" id="PF02517"/>
    </source>
</evidence>
<accession>A0A1M4XZA7</accession>
<evidence type="ECO:0000313" key="3">
    <source>
        <dbReference type="EMBL" id="SHE98831.1"/>
    </source>
</evidence>